<evidence type="ECO:0000256" key="10">
    <source>
        <dbReference type="ARBA" id="ARBA00022801"/>
    </source>
</evidence>
<dbReference type="PANTHER" id="PTHR12302">
    <property type="entry name" value="EBNA2 BINDING PROTEIN P100"/>
    <property type="match status" value="1"/>
</dbReference>
<evidence type="ECO:0000313" key="17">
    <source>
        <dbReference type="EMBL" id="KAF2863447.1"/>
    </source>
</evidence>
<reference evidence="17" key="1">
    <citation type="journal article" date="2020" name="Stud. Mycol.">
        <title>101 Dothideomycetes genomes: a test case for predicting lifestyles and emergence of pathogens.</title>
        <authorList>
            <person name="Haridas S."/>
            <person name="Albert R."/>
            <person name="Binder M."/>
            <person name="Bloem J."/>
            <person name="Labutti K."/>
            <person name="Salamov A."/>
            <person name="Andreopoulos B."/>
            <person name="Baker S."/>
            <person name="Barry K."/>
            <person name="Bills G."/>
            <person name="Bluhm B."/>
            <person name="Cannon C."/>
            <person name="Castanera R."/>
            <person name="Culley D."/>
            <person name="Daum C."/>
            <person name="Ezra D."/>
            <person name="Gonzalez J."/>
            <person name="Henrissat B."/>
            <person name="Kuo A."/>
            <person name="Liang C."/>
            <person name="Lipzen A."/>
            <person name="Lutzoni F."/>
            <person name="Magnuson J."/>
            <person name="Mondo S."/>
            <person name="Nolan M."/>
            <person name="Ohm R."/>
            <person name="Pangilinan J."/>
            <person name="Park H.-J."/>
            <person name="Ramirez L."/>
            <person name="Alfaro M."/>
            <person name="Sun H."/>
            <person name="Tritt A."/>
            <person name="Yoshinaga Y."/>
            <person name="Zwiers L.-H."/>
            <person name="Turgeon B."/>
            <person name="Goodwin S."/>
            <person name="Spatafora J."/>
            <person name="Crous P."/>
            <person name="Grigoriev I."/>
        </authorList>
    </citation>
    <scope>NUCLEOTIDE SEQUENCE</scope>
    <source>
        <strain evidence="17">CBS 480.64</strain>
    </source>
</reference>
<evidence type="ECO:0000256" key="3">
    <source>
        <dbReference type="ARBA" id="ARBA00005435"/>
    </source>
</evidence>
<dbReference type="SMART" id="SM00318">
    <property type="entry name" value="SNc"/>
    <property type="match status" value="1"/>
</dbReference>
<dbReference type="GO" id="GO:0046872">
    <property type="term" value="F:metal ion binding"/>
    <property type="evidence" value="ECO:0007669"/>
    <property type="project" value="UniProtKB-KW"/>
</dbReference>
<dbReference type="InterPro" id="IPR016071">
    <property type="entry name" value="Staphylococal_nuclease_OB-fold"/>
</dbReference>
<dbReference type="EMBL" id="MU005961">
    <property type="protein sequence ID" value="KAF2863447.1"/>
    <property type="molecule type" value="Genomic_DNA"/>
</dbReference>
<name>A0A6A7C882_9PEZI</name>
<keyword evidence="8" id="KW-0479">Metal-binding</keyword>
<evidence type="ECO:0000256" key="7">
    <source>
        <dbReference type="ARBA" id="ARBA00022722"/>
    </source>
</evidence>
<dbReference type="AlphaFoldDB" id="A0A6A7C882"/>
<evidence type="ECO:0000256" key="13">
    <source>
        <dbReference type="ARBA" id="ARBA00023128"/>
    </source>
</evidence>
<keyword evidence="9" id="KW-0255">Endonuclease</keyword>
<organism evidence="17 18">
    <name type="scientific">Piedraia hortae CBS 480.64</name>
    <dbReference type="NCBI Taxonomy" id="1314780"/>
    <lineage>
        <taxon>Eukaryota</taxon>
        <taxon>Fungi</taxon>
        <taxon>Dikarya</taxon>
        <taxon>Ascomycota</taxon>
        <taxon>Pezizomycotina</taxon>
        <taxon>Dothideomycetes</taxon>
        <taxon>Dothideomycetidae</taxon>
        <taxon>Capnodiales</taxon>
        <taxon>Piedraiaceae</taxon>
        <taxon>Piedraia</taxon>
    </lineage>
</organism>
<dbReference type="SUPFAM" id="SSF50199">
    <property type="entry name" value="Staphylococcal nuclease"/>
    <property type="match status" value="1"/>
</dbReference>
<dbReference type="InterPro" id="IPR035437">
    <property type="entry name" value="SNase_OB-fold_sf"/>
</dbReference>
<sequence>MTAKTSDSANCRSWLTPEALVFSAVSTASTIALLRFYKTYLRRIPSTDHLKPDTFRHRSLFGYVTRVGDGDNFHFFHTPGGRWLGWGWLPNRKVGKMKKLRGQTLHVRIAGVDAPEMAHFGRPAQPYGQDALDWLQATLLHRYVRIRPYRRDQYERIVCGVTFWRWGFLRRDLGLAMIRNGLATVYEAKFGSEFGSKEIEYRKAESRARERKVGMWHKPGLVRKILGEKGRELESPREYKTRMAKLDKENAKAGAR</sequence>
<keyword evidence="10" id="KW-0378">Hydrolase</keyword>
<keyword evidence="14 15" id="KW-0472">Membrane</keyword>
<dbReference type="GO" id="GO:0005739">
    <property type="term" value="C:mitochondrion"/>
    <property type="evidence" value="ECO:0007669"/>
    <property type="project" value="UniProtKB-SubCell"/>
</dbReference>
<keyword evidence="7" id="KW-0540">Nuclease</keyword>
<dbReference type="GO" id="GO:0016020">
    <property type="term" value="C:membrane"/>
    <property type="evidence" value="ECO:0007669"/>
    <property type="project" value="UniProtKB-SubCell"/>
</dbReference>
<evidence type="ECO:0000256" key="6">
    <source>
        <dbReference type="ARBA" id="ARBA00022692"/>
    </source>
</evidence>
<dbReference type="PANTHER" id="PTHR12302:SF3">
    <property type="entry name" value="SERINE_THREONINE-PROTEIN KINASE 31"/>
    <property type="match status" value="1"/>
</dbReference>
<dbReference type="PROSITE" id="PS50830">
    <property type="entry name" value="TNASE_3"/>
    <property type="match status" value="1"/>
</dbReference>
<evidence type="ECO:0000256" key="4">
    <source>
        <dbReference type="ARBA" id="ARBA00013404"/>
    </source>
</evidence>
<keyword evidence="6 15" id="KW-0812">Transmembrane</keyword>
<comment type="subcellular location">
    <subcellularLocation>
        <location evidence="1">Membrane</location>
        <topology evidence="1">Single-pass membrane protein</topology>
    </subcellularLocation>
    <subcellularLocation>
        <location evidence="2">Mitochondrion</location>
    </subcellularLocation>
</comment>
<dbReference type="Gene3D" id="2.40.50.90">
    <property type="match status" value="1"/>
</dbReference>
<dbReference type="Pfam" id="PF00565">
    <property type="entry name" value="SNase"/>
    <property type="match status" value="1"/>
</dbReference>
<accession>A0A6A7C882</accession>
<evidence type="ECO:0000256" key="15">
    <source>
        <dbReference type="SAM" id="Phobius"/>
    </source>
</evidence>
<evidence type="ECO:0000313" key="18">
    <source>
        <dbReference type="Proteomes" id="UP000799421"/>
    </source>
</evidence>
<feature type="transmembrane region" description="Helical" evidence="15">
    <location>
        <begin position="20"/>
        <end position="37"/>
    </location>
</feature>
<keyword evidence="13" id="KW-0496">Mitochondrion</keyword>
<keyword evidence="12 15" id="KW-1133">Transmembrane helix</keyword>
<evidence type="ECO:0000256" key="1">
    <source>
        <dbReference type="ARBA" id="ARBA00004167"/>
    </source>
</evidence>
<protein>
    <recommendedName>
        <fullName evidence="4">Probable endonuclease LCL3</fullName>
    </recommendedName>
    <alternativeName>
        <fullName evidence="5">Probable endonuclease lcl3</fullName>
    </alternativeName>
</protein>
<keyword evidence="18" id="KW-1185">Reference proteome</keyword>
<dbReference type="GO" id="GO:0004519">
    <property type="term" value="F:endonuclease activity"/>
    <property type="evidence" value="ECO:0007669"/>
    <property type="project" value="UniProtKB-KW"/>
</dbReference>
<dbReference type="GO" id="GO:0016787">
    <property type="term" value="F:hydrolase activity"/>
    <property type="evidence" value="ECO:0007669"/>
    <property type="project" value="UniProtKB-KW"/>
</dbReference>
<evidence type="ECO:0000256" key="14">
    <source>
        <dbReference type="ARBA" id="ARBA00023136"/>
    </source>
</evidence>
<evidence type="ECO:0000256" key="2">
    <source>
        <dbReference type="ARBA" id="ARBA00004173"/>
    </source>
</evidence>
<evidence type="ECO:0000256" key="12">
    <source>
        <dbReference type="ARBA" id="ARBA00022989"/>
    </source>
</evidence>
<evidence type="ECO:0000256" key="8">
    <source>
        <dbReference type="ARBA" id="ARBA00022723"/>
    </source>
</evidence>
<keyword evidence="11" id="KW-0106">Calcium</keyword>
<gene>
    <name evidence="17" type="ORF">K470DRAFT_255150</name>
</gene>
<evidence type="ECO:0000259" key="16">
    <source>
        <dbReference type="PROSITE" id="PS50830"/>
    </source>
</evidence>
<comment type="similarity">
    <text evidence="3">Belongs to the LCL3 family.</text>
</comment>
<evidence type="ECO:0000256" key="9">
    <source>
        <dbReference type="ARBA" id="ARBA00022759"/>
    </source>
</evidence>
<feature type="domain" description="TNase-like" evidence="16">
    <location>
        <begin position="58"/>
        <end position="218"/>
    </location>
</feature>
<dbReference type="OrthoDB" id="430293at2759"/>
<evidence type="ECO:0000256" key="5">
    <source>
        <dbReference type="ARBA" id="ARBA00014651"/>
    </source>
</evidence>
<dbReference type="FunFam" id="2.40.50.90:FF:000029">
    <property type="entry name" value="Probable endonuclease lcl3"/>
    <property type="match status" value="1"/>
</dbReference>
<evidence type="ECO:0000256" key="11">
    <source>
        <dbReference type="ARBA" id="ARBA00022837"/>
    </source>
</evidence>
<proteinExistence type="inferred from homology"/>
<dbReference type="Proteomes" id="UP000799421">
    <property type="component" value="Unassembled WGS sequence"/>
</dbReference>